<dbReference type="EMBL" id="WHWC01000011">
    <property type="protein sequence ID" value="KAG8373628.1"/>
    <property type="molecule type" value="Genomic_DNA"/>
</dbReference>
<name>A0AAV6X3C3_9LAMI</name>
<dbReference type="InterPro" id="IPR005135">
    <property type="entry name" value="Endo/exonuclease/phosphatase"/>
</dbReference>
<dbReference type="Pfam" id="PF03372">
    <property type="entry name" value="Exo_endo_phos"/>
    <property type="match status" value="1"/>
</dbReference>
<gene>
    <name evidence="2" type="ORF">BUALT_Bualt11G0044000</name>
</gene>
<protein>
    <recommendedName>
        <fullName evidence="1">Endonuclease/exonuclease/phosphatase domain-containing protein</fullName>
    </recommendedName>
</protein>
<dbReference type="InterPro" id="IPR036691">
    <property type="entry name" value="Endo/exonu/phosph_ase_sf"/>
</dbReference>
<dbReference type="Gene3D" id="3.60.10.10">
    <property type="entry name" value="Endonuclease/exonuclease/phosphatase"/>
    <property type="match status" value="1"/>
</dbReference>
<dbReference type="SUPFAM" id="SSF56219">
    <property type="entry name" value="DNase I-like"/>
    <property type="match status" value="1"/>
</dbReference>
<dbReference type="AlphaFoldDB" id="A0AAV6X3C3"/>
<sequence>MYVSFTYAFNSADDRRDLWDNIIQYAEHMAEHEWILLGDFNVTLDESEVLGGIEESPGQMDFQAFMAAADLTTVPMQGALFTWCNNRGGLARIWKRLDRVIANPSWLIRYSLTSYLSAPPRTSDHSPLVMTFGDTNETTGNIFRFDNFLVRDPNFLTIVSQDPLHPLGILDEAFPLGSRQLGLHAQTRLSAIILNGQWHWSCPNTIITRKINEHLPVIYHGEEDGIRWTSTANGRFSTQSARNFLREKDGIVILVLLNPT</sequence>
<proteinExistence type="predicted"/>
<evidence type="ECO:0000259" key="1">
    <source>
        <dbReference type="Pfam" id="PF03372"/>
    </source>
</evidence>
<organism evidence="2 3">
    <name type="scientific">Buddleja alternifolia</name>
    <dbReference type="NCBI Taxonomy" id="168488"/>
    <lineage>
        <taxon>Eukaryota</taxon>
        <taxon>Viridiplantae</taxon>
        <taxon>Streptophyta</taxon>
        <taxon>Embryophyta</taxon>
        <taxon>Tracheophyta</taxon>
        <taxon>Spermatophyta</taxon>
        <taxon>Magnoliopsida</taxon>
        <taxon>eudicotyledons</taxon>
        <taxon>Gunneridae</taxon>
        <taxon>Pentapetalae</taxon>
        <taxon>asterids</taxon>
        <taxon>lamiids</taxon>
        <taxon>Lamiales</taxon>
        <taxon>Scrophulariaceae</taxon>
        <taxon>Buddlejeae</taxon>
        <taxon>Buddleja</taxon>
    </lineage>
</organism>
<accession>A0AAV6X3C3</accession>
<evidence type="ECO:0000313" key="2">
    <source>
        <dbReference type="EMBL" id="KAG8373628.1"/>
    </source>
</evidence>
<evidence type="ECO:0000313" key="3">
    <source>
        <dbReference type="Proteomes" id="UP000826271"/>
    </source>
</evidence>
<keyword evidence="3" id="KW-1185">Reference proteome</keyword>
<dbReference type="GO" id="GO:0003824">
    <property type="term" value="F:catalytic activity"/>
    <property type="evidence" value="ECO:0007669"/>
    <property type="project" value="InterPro"/>
</dbReference>
<dbReference type="PANTHER" id="PTHR33710:SF64">
    <property type="entry name" value="ENDONUCLEASE_EXONUCLEASE_PHOSPHATASE DOMAIN-CONTAINING PROTEIN"/>
    <property type="match status" value="1"/>
</dbReference>
<reference evidence="2" key="1">
    <citation type="submission" date="2019-10" db="EMBL/GenBank/DDBJ databases">
        <authorList>
            <person name="Zhang R."/>
            <person name="Pan Y."/>
            <person name="Wang J."/>
            <person name="Ma R."/>
            <person name="Yu S."/>
        </authorList>
    </citation>
    <scope>NUCLEOTIDE SEQUENCE</scope>
    <source>
        <strain evidence="2">LA-IB0</strain>
        <tissue evidence="2">Leaf</tissue>
    </source>
</reference>
<dbReference type="PANTHER" id="PTHR33710">
    <property type="entry name" value="BNAC02G09200D PROTEIN"/>
    <property type="match status" value="1"/>
</dbReference>
<feature type="domain" description="Endonuclease/exonuclease/phosphatase" evidence="1">
    <location>
        <begin position="12"/>
        <end position="125"/>
    </location>
</feature>
<comment type="caution">
    <text evidence="2">The sequence shown here is derived from an EMBL/GenBank/DDBJ whole genome shotgun (WGS) entry which is preliminary data.</text>
</comment>
<dbReference type="Proteomes" id="UP000826271">
    <property type="component" value="Unassembled WGS sequence"/>
</dbReference>